<feature type="domain" description="ABC transporter" evidence="5">
    <location>
        <begin position="297"/>
        <end position="513"/>
    </location>
</feature>
<keyword evidence="2" id="KW-0677">Repeat</keyword>
<organism evidence="6 7">
    <name type="scientific">Rhizobium mongolense</name>
    <dbReference type="NCBI Taxonomy" id="57676"/>
    <lineage>
        <taxon>Bacteria</taxon>
        <taxon>Pseudomonadati</taxon>
        <taxon>Pseudomonadota</taxon>
        <taxon>Alphaproteobacteria</taxon>
        <taxon>Hyphomicrobiales</taxon>
        <taxon>Rhizobiaceae</taxon>
        <taxon>Rhizobium/Agrobacterium group</taxon>
        <taxon>Rhizobium</taxon>
    </lineage>
</organism>
<dbReference type="InterPro" id="IPR003439">
    <property type="entry name" value="ABC_transporter-like_ATP-bd"/>
</dbReference>
<dbReference type="PROSITE" id="PS00211">
    <property type="entry name" value="ABC_TRANSPORTER_1"/>
    <property type="match status" value="1"/>
</dbReference>
<protein>
    <submittedName>
        <fullName evidence="6">ATPase subunit of ABC transporter with duplicated ATPase domains</fullName>
    </submittedName>
</protein>
<name>A0A7W6RM78_9HYPH</name>
<dbReference type="GO" id="GO:0005524">
    <property type="term" value="F:ATP binding"/>
    <property type="evidence" value="ECO:0007669"/>
    <property type="project" value="UniProtKB-KW"/>
</dbReference>
<dbReference type="PANTHER" id="PTHR19211:SF14">
    <property type="entry name" value="ATP-BINDING CASSETTE SUB-FAMILY F MEMBER 1"/>
    <property type="match status" value="1"/>
</dbReference>
<keyword evidence="3" id="KW-0547">Nucleotide-binding</keyword>
<accession>A0A7W6RM78</accession>
<dbReference type="AlphaFoldDB" id="A0A7W6RM78"/>
<dbReference type="InterPro" id="IPR027417">
    <property type="entry name" value="P-loop_NTPase"/>
</dbReference>
<evidence type="ECO:0000259" key="5">
    <source>
        <dbReference type="PROSITE" id="PS50893"/>
    </source>
</evidence>
<comment type="caution">
    <text evidence="6">The sequence shown here is derived from an EMBL/GenBank/DDBJ whole genome shotgun (WGS) entry which is preliminary data.</text>
</comment>
<dbReference type="PANTHER" id="PTHR19211">
    <property type="entry name" value="ATP-BINDING TRANSPORT PROTEIN-RELATED"/>
    <property type="match status" value="1"/>
</dbReference>
<dbReference type="Proteomes" id="UP000533641">
    <property type="component" value="Unassembled WGS sequence"/>
</dbReference>
<dbReference type="Pfam" id="PF00005">
    <property type="entry name" value="ABC_tran"/>
    <property type="match status" value="2"/>
</dbReference>
<comment type="similarity">
    <text evidence="1">Belongs to the ABC transporter superfamily.</text>
</comment>
<evidence type="ECO:0000313" key="6">
    <source>
        <dbReference type="EMBL" id="MBB4274398.1"/>
    </source>
</evidence>
<dbReference type="InterPro" id="IPR017871">
    <property type="entry name" value="ABC_transporter-like_CS"/>
</dbReference>
<dbReference type="SMART" id="SM00382">
    <property type="entry name" value="AAA"/>
    <property type="match status" value="2"/>
</dbReference>
<gene>
    <name evidence="6" type="ORF">GGE12_002174</name>
</gene>
<dbReference type="CDD" id="cd03221">
    <property type="entry name" value="ABCF_EF-3"/>
    <property type="match status" value="2"/>
</dbReference>
<dbReference type="GO" id="GO:0016887">
    <property type="term" value="F:ATP hydrolysis activity"/>
    <property type="evidence" value="ECO:0007669"/>
    <property type="project" value="InterPro"/>
</dbReference>
<evidence type="ECO:0000256" key="4">
    <source>
        <dbReference type="ARBA" id="ARBA00022840"/>
    </source>
</evidence>
<keyword evidence="4" id="KW-0067">ATP-binding</keyword>
<proteinExistence type="inferred from homology"/>
<dbReference type="InterPro" id="IPR050611">
    <property type="entry name" value="ABCF"/>
</dbReference>
<evidence type="ECO:0000256" key="2">
    <source>
        <dbReference type="ARBA" id="ARBA00022737"/>
    </source>
</evidence>
<dbReference type="Gene3D" id="3.40.50.300">
    <property type="entry name" value="P-loop containing nucleotide triphosphate hydrolases"/>
    <property type="match status" value="2"/>
</dbReference>
<dbReference type="SUPFAM" id="SSF52540">
    <property type="entry name" value="P-loop containing nucleoside triphosphate hydrolases"/>
    <property type="match status" value="2"/>
</dbReference>
<feature type="domain" description="ABC transporter" evidence="5">
    <location>
        <begin position="1"/>
        <end position="222"/>
    </location>
</feature>
<evidence type="ECO:0000256" key="1">
    <source>
        <dbReference type="ARBA" id="ARBA00005417"/>
    </source>
</evidence>
<sequence>MTLLNIRNLGITLSSPLFSKLNLVVNAGDRIGIVAANGRGKSTLFRCIAGTLEPTEGDITRARGLTVGYVEQNVPPALFARTFYDAVLDALAPELAETESWRVDVVLGSLEVPEELRRRSLSALSGGWQRLAMLARVWVTEPDLLMLDEPTNHLDLGKIARLEEWLNALPRDVPVILASHDRAFLDTVTNRTLFLRPEQSQIFALPYSRARTSIDELDAADARRYERDMKTAEQLRKQAAKLNNIGINSGSDLLVVKTKQLKQRAEKLEDAAKPAHLERSAGAIRLANRGTHAKVLVTLDDAAVETPDGTLLFKTGRQFICQGDRIVLLGENGAGKTRLIAMLRKAIANPETAESGIKATPSLVLGYGDQALADLRDADTPMDTIIRRFDVGDQRARALLAGAGMSIEMQGRPIGQLSGGQKARLGMLVLRLSNPNFYLLDEPTNHLDIDGQEALEGELMAHQASCLLVSHDRSFVRAVGNRFWLIEKRRLVEVESPEGFFASAAGGDDWPRG</sequence>
<reference evidence="6 7" key="1">
    <citation type="submission" date="2020-08" db="EMBL/GenBank/DDBJ databases">
        <title>Genomic Encyclopedia of Type Strains, Phase IV (KMG-V): Genome sequencing to study the core and pangenomes of soil and plant-associated prokaryotes.</title>
        <authorList>
            <person name="Whitman W."/>
        </authorList>
    </citation>
    <scope>NUCLEOTIDE SEQUENCE [LARGE SCALE GENOMIC DNA]</scope>
    <source>
        <strain evidence="6 7">SEMIA 402</strain>
    </source>
</reference>
<dbReference type="InterPro" id="IPR003593">
    <property type="entry name" value="AAA+_ATPase"/>
</dbReference>
<dbReference type="PROSITE" id="PS50893">
    <property type="entry name" value="ABC_TRANSPORTER_2"/>
    <property type="match status" value="2"/>
</dbReference>
<dbReference type="RefSeq" id="WP_183924976.1">
    <property type="nucleotide sequence ID" value="NZ_JACIGM010000004.1"/>
</dbReference>
<evidence type="ECO:0000313" key="7">
    <source>
        <dbReference type="Proteomes" id="UP000533641"/>
    </source>
</evidence>
<dbReference type="EMBL" id="JACIGM010000004">
    <property type="protein sequence ID" value="MBB4274398.1"/>
    <property type="molecule type" value="Genomic_DNA"/>
</dbReference>
<evidence type="ECO:0000256" key="3">
    <source>
        <dbReference type="ARBA" id="ARBA00022741"/>
    </source>
</evidence>